<evidence type="ECO:0000313" key="2">
    <source>
        <dbReference type="EMBL" id="MFC7142722.1"/>
    </source>
</evidence>
<keyword evidence="3" id="KW-1185">Reference proteome</keyword>
<organism evidence="2 3">
    <name type="scientific">Halosimplex aquaticum</name>
    <dbReference type="NCBI Taxonomy" id="3026162"/>
    <lineage>
        <taxon>Archaea</taxon>
        <taxon>Methanobacteriati</taxon>
        <taxon>Methanobacteriota</taxon>
        <taxon>Stenosarchaea group</taxon>
        <taxon>Halobacteria</taxon>
        <taxon>Halobacteriales</taxon>
        <taxon>Haloarculaceae</taxon>
        <taxon>Halosimplex</taxon>
    </lineage>
</organism>
<reference evidence="2 3" key="1">
    <citation type="journal article" date="2019" name="Int. J. Syst. Evol. Microbiol.">
        <title>The Global Catalogue of Microorganisms (GCM) 10K type strain sequencing project: providing services to taxonomists for standard genome sequencing and annotation.</title>
        <authorList>
            <consortium name="The Broad Institute Genomics Platform"/>
            <consortium name="The Broad Institute Genome Sequencing Center for Infectious Disease"/>
            <person name="Wu L."/>
            <person name="Ma J."/>
        </authorList>
    </citation>
    <scope>NUCLEOTIDE SEQUENCE [LARGE SCALE GENOMIC DNA]</scope>
    <source>
        <strain evidence="2 3">XZYJT29</strain>
    </source>
</reference>
<name>A0ABD5Y5P3_9EURY</name>
<evidence type="ECO:0000256" key="1">
    <source>
        <dbReference type="SAM" id="MobiDB-lite"/>
    </source>
</evidence>
<gene>
    <name evidence="2" type="ORF">ACFQMA_23165</name>
</gene>
<proteinExistence type="predicted"/>
<evidence type="ECO:0000313" key="3">
    <source>
        <dbReference type="Proteomes" id="UP001596432"/>
    </source>
</evidence>
<feature type="region of interest" description="Disordered" evidence="1">
    <location>
        <begin position="1"/>
        <end position="27"/>
    </location>
</feature>
<dbReference type="AlphaFoldDB" id="A0ABD5Y5P3"/>
<sequence length="65" mass="7313">MRDHANPSNTNFEQSENRLASPDNWPYPRNQFVPASWLIVDDATDQEVRTAVEAVDDDLPAGGDR</sequence>
<protein>
    <submittedName>
        <fullName evidence="2">Uncharacterized protein</fullName>
    </submittedName>
</protein>
<feature type="compositionally biased region" description="Polar residues" evidence="1">
    <location>
        <begin position="1"/>
        <end position="18"/>
    </location>
</feature>
<dbReference type="GeneID" id="78823071"/>
<comment type="caution">
    <text evidence="2">The sequence shown here is derived from an EMBL/GenBank/DDBJ whole genome shotgun (WGS) entry which is preliminary data.</text>
</comment>
<accession>A0ABD5Y5P3</accession>
<dbReference type="EMBL" id="JBHTAS010000001">
    <property type="protein sequence ID" value="MFC7142722.1"/>
    <property type="molecule type" value="Genomic_DNA"/>
</dbReference>
<dbReference type="Proteomes" id="UP001596432">
    <property type="component" value="Unassembled WGS sequence"/>
</dbReference>
<dbReference type="RefSeq" id="WP_274323776.1">
    <property type="nucleotide sequence ID" value="NZ_CP118158.1"/>
</dbReference>